<organism evidence="7 8">
    <name type="scientific">Paralvinella palmiformis</name>
    <dbReference type="NCBI Taxonomy" id="53620"/>
    <lineage>
        <taxon>Eukaryota</taxon>
        <taxon>Metazoa</taxon>
        <taxon>Spiralia</taxon>
        <taxon>Lophotrochozoa</taxon>
        <taxon>Annelida</taxon>
        <taxon>Polychaeta</taxon>
        <taxon>Sedentaria</taxon>
        <taxon>Canalipalpata</taxon>
        <taxon>Terebellida</taxon>
        <taxon>Terebelliformia</taxon>
        <taxon>Alvinellidae</taxon>
        <taxon>Paralvinella</taxon>
    </lineage>
</organism>
<evidence type="ECO:0000259" key="6">
    <source>
        <dbReference type="Pfam" id="PF08573"/>
    </source>
</evidence>
<feature type="compositionally biased region" description="Polar residues" evidence="5">
    <location>
        <begin position="163"/>
        <end position="173"/>
    </location>
</feature>
<proteinExistence type="predicted"/>
<feature type="domain" description="DNA endonuclease activator Ctp1 C-terminal" evidence="6">
    <location>
        <begin position="732"/>
        <end position="764"/>
    </location>
</feature>
<dbReference type="GO" id="GO:0006281">
    <property type="term" value="P:DNA repair"/>
    <property type="evidence" value="ECO:0007669"/>
    <property type="project" value="InterPro"/>
</dbReference>
<evidence type="ECO:0000313" key="7">
    <source>
        <dbReference type="EMBL" id="KAK2160562.1"/>
    </source>
</evidence>
<dbReference type="Proteomes" id="UP001208570">
    <property type="component" value="Unassembled WGS sequence"/>
</dbReference>
<keyword evidence="3" id="KW-0539">Nucleus</keyword>
<keyword evidence="4" id="KW-0175">Coiled coil</keyword>
<dbReference type="AlphaFoldDB" id="A0AAD9JWT7"/>
<evidence type="ECO:0000256" key="1">
    <source>
        <dbReference type="ARBA" id="ARBA00004123"/>
    </source>
</evidence>
<sequence length="770" mass="86496">GTHWVVRLVLANNNFLKSYEAINKRLEDVVVQKAVKCKAEELEKKCKKHEQKNMQLLHKGRDLQMKFDKISLDYNTVKKELDEATVRYEFIDGVKKVKLSSPETVGTNCHQGLLRLQTMETQSDAHQIKVNILEPETCDLDTSSINIAKNHTDRCSLAGSGEKGQQNGATETSAAARPNIIIPETVPFLNSFYDDGDKDSQATEPDGDETFDTKSVNEQTAINILSPPSHTSTPLTSANGGHHSQIKSDMRNLPSHNQSSASPSRVNQFTPGKNKIDRHDSSQLEPSSPVFGCSKNSICKQEIVAKSLQSPSLFDEDQNVISVDDRDETDSPPIKTIHNEESARKKDLVTTDVDLSICQNDSVSVLAGMSYGGGAGVTSVNSKQCKGQARIERAENRIWRKPHHLPMSKSSLLCDQYDQNKNAKGMVQKTSNLTKRVETNDHSMTAESYDPDETRDSKCLSMLVSDCGSVKKSKASVLMLKKTTEGSRRHFRGEQGNINIETITEPQFTSTQNYHGALHSELKYSKHLHKSNLITAEEWHEHDNFDKDISDEETGGAKNEQDRASIFTVNTDINGTIDPNVHLSQYDSPEEEYHEDKSSIVSDRKQINSSNLAMCSQSSAKVSNCSVKSVVFGGKLKKTVRDSRSKKHDIMEKGSEVEVLDHESFLNMCDEHEGPAPVEEDSFDRLPRKQTEPGYAYVDVVRKRKERQKLQSYACPQCNEYYSGLGLSEQEKHERMKHCRHKARYLRPDTPEHYWSITFPDTQEAEERGK</sequence>
<protein>
    <recommendedName>
        <fullName evidence="6">DNA endonuclease activator Ctp1 C-terminal domain-containing protein</fullName>
    </recommendedName>
</protein>
<reference evidence="7" key="1">
    <citation type="journal article" date="2023" name="Mol. Biol. Evol.">
        <title>Third-Generation Sequencing Reveals the Adaptive Role of the Epigenome in Three Deep-Sea Polychaetes.</title>
        <authorList>
            <person name="Perez M."/>
            <person name="Aroh O."/>
            <person name="Sun Y."/>
            <person name="Lan Y."/>
            <person name="Juniper S.K."/>
            <person name="Young C.R."/>
            <person name="Angers B."/>
            <person name="Qian P.Y."/>
        </authorList>
    </citation>
    <scope>NUCLEOTIDE SEQUENCE</scope>
    <source>
        <strain evidence="7">P08H-3</strain>
    </source>
</reference>
<dbReference type="EMBL" id="JAODUP010000130">
    <property type="protein sequence ID" value="KAK2160562.1"/>
    <property type="molecule type" value="Genomic_DNA"/>
</dbReference>
<name>A0AAD9JWT7_9ANNE</name>
<feature type="region of interest" description="Disordered" evidence="5">
    <location>
        <begin position="157"/>
        <end position="289"/>
    </location>
</feature>
<gene>
    <name evidence="7" type="ORF">LSH36_130g01023</name>
</gene>
<feature type="compositionally biased region" description="Polar residues" evidence="5">
    <location>
        <begin position="254"/>
        <end position="271"/>
    </location>
</feature>
<evidence type="ECO:0000256" key="4">
    <source>
        <dbReference type="SAM" id="Coils"/>
    </source>
</evidence>
<feature type="non-terminal residue" evidence="7">
    <location>
        <position position="1"/>
    </location>
</feature>
<feature type="coiled-coil region" evidence="4">
    <location>
        <begin position="32"/>
        <end position="59"/>
    </location>
</feature>
<evidence type="ECO:0000256" key="2">
    <source>
        <dbReference type="ARBA" id="ARBA00022763"/>
    </source>
</evidence>
<keyword evidence="2" id="KW-0227">DNA damage</keyword>
<dbReference type="Pfam" id="PF08573">
    <property type="entry name" value="SAE2"/>
    <property type="match status" value="1"/>
</dbReference>
<feature type="compositionally biased region" description="Polar residues" evidence="5">
    <location>
        <begin position="213"/>
        <end position="223"/>
    </location>
</feature>
<keyword evidence="8" id="KW-1185">Reference proteome</keyword>
<accession>A0AAD9JWT7</accession>
<evidence type="ECO:0000256" key="5">
    <source>
        <dbReference type="SAM" id="MobiDB-lite"/>
    </source>
</evidence>
<evidence type="ECO:0000313" key="8">
    <source>
        <dbReference type="Proteomes" id="UP001208570"/>
    </source>
</evidence>
<dbReference type="InterPro" id="IPR013882">
    <property type="entry name" value="Ctp1_C"/>
</dbReference>
<comment type="subcellular location">
    <subcellularLocation>
        <location evidence="1">Nucleus</location>
    </subcellularLocation>
</comment>
<evidence type="ECO:0000256" key="3">
    <source>
        <dbReference type="ARBA" id="ARBA00023242"/>
    </source>
</evidence>
<comment type="caution">
    <text evidence="7">The sequence shown here is derived from an EMBL/GenBank/DDBJ whole genome shotgun (WGS) entry which is preliminary data.</text>
</comment>
<dbReference type="GO" id="GO:0005634">
    <property type="term" value="C:nucleus"/>
    <property type="evidence" value="ECO:0007669"/>
    <property type="project" value="UniProtKB-SubCell"/>
</dbReference>
<feature type="compositionally biased region" description="Low complexity" evidence="5">
    <location>
        <begin position="225"/>
        <end position="237"/>
    </location>
</feature>